<dbReference type="InterPro" id="IPR007709">
    <property type="entry name" value="N-FG_amidohydro"/>
</dbReference>
<evidence type="ECO:0000313" key="2">
    <source>
        <dbReference type="Proteomes" id="UP000500870"/>
    </source>
</evidence>
<dbReference type="Pfam" id="PF05013">
    <property type="entry name" value="FGase"/>
    <property type="match status" value="1"/>
</dbReference>
<dbReference type="AlphaFoldDB" id="A0A6H0ZQK7"/>
<dbReference type="SUPFAM" id="SSF53187">
    <property type="entry name" value="Zn-dependent exopeptidases"/>
    <property type="match status" value="1"/>
</dbReference>
<name>A0A6H0ZQK7_9HYPH</name>
<proteinExistence type="predicted"/>
<sequence>MTPFYGQLQDVTMEGVLSVIAPRVPLVPMVFDSPHSGLDMPKGFKPAVSAERVRVAADTHIDDLFLSACDVGAPLLSAHFPRSFLDVNRSLLDMDTQLVDGDWPHPVRESATAKRGMGLMWRYAWGDEPMYAALMSVAEAEARIATYWRPYHEHLAGLLNAIYSRFGRVYHINCHSMTAVGHAISSDPAGTVRADICLGDLHGGSASGEFIALITETLEAEGLVVALNKPFRGAELVAAYSNPALQRHSVQFEINRKLYMDETTRERNDGYEALKGVLARMNRVLADYASQQPPKKL</sequence>
<gene>
    <name evidence="1" type="ORF">FOB41_18095</name>
</gene>
<accession>A0A6H0ZQK7</accession>
<evidence type="ECO:0000313" key="1">
    <source>
        <dbReference type="EMBL" id="QIX23096.1"/>
    </source>
</evidence>
<dbReference type="RefSeq" id="WP_136882892.1">
    <property type="nucleotide sequence ID" value="NZ_CP050899.1"/>
</dbReference>
<organism evidence="1 2">
    <name type="scientific">Agrobacterium pusense</name>
    <dbReference type="NCBI Taxonomy" id="648995"/>
    <lineage>
        <taxon>Bacteria</taxon>
        <taxon>Pseudomonadati</taxon>
        <taxon>Pseudomonadota</taxon>
        <taxon>Alphaproteobacteria</taxon>
        <taxon>Hyphomicrobiales</taxon>
        <taxon>Rhizobiaceae</taxon>
        <taxon>Rhizobium/Agrobacterium group</taxon>
        <taxon>Agrobacterium</taxon>
    </lineage>
</organism>
<dbReference type="EMBL" id="CP050899">
    <property type="protein sequence ID" value="QIX23096.1"/>
    <property type="molecule type" value="Genomic_DNA"/>
</dbReference>
<dbReference type="GO" id="GO:0016787">
    <property type="term" value="F:hydrolase activity"/>
    <property type="evidence" value="ECO:0007669"/>
    <property type="project" value="UniProtKB-KW"/>
</dbReference>
<dbReference type="Proteomes" id="UP000500870">
    <property type="component" value="Chromosome 3"/>
</dbReference>
<reference evidence="1 2" key="1">
    <citation type="submission" date="2020-04" db="EMBL/GenBank/DDBJ databases">
        <title>FDA dAtabase for Regulatory Grade micrObial Sequences (FDA-ARGOS): Supporting development and validation of Infectious Disease Dx tests.</title>
        <authorList>
            <person name="Sciortino C."/>
            <person name="Tallon L."/>
            <person name="Sadzewicz L."/>
            <person name="Vavikolanu K."/>
            <person name="Mehta A."/>
            <person name="Aluvathingal J."/>
            <person name="Nadendla S."/>
            <person name="Nandy P."/>
            <person name="Geyer C."/>
            <person name="Yan Y."/>
            <person name="Sichtig H."/>
        </authorList>
    </citation>
    <scope>NUCLEOTIDE SEQUENCE [LARGE SCALE GENOMIC DNA]</scope>
    <source>
        <strain evidence="1 2">FDAARGOS_633</strain>
    </source>
</reference>
<keyword evidence="1" id="KW-0378">Hydrolase</keyword>
<dbReference type="Gene3D" id="3.40.630.40">
    <property type="entry name" value="Zn-dependent exopeptidases"/>
    <property type="match status" value="1"/>
</dbReference>
<protein>
    <submittedName>
        <fullName evidence="1">N-formylglutamate amidohydrolase</fullName>
    </submittedName>
</protein>